<protein>
    <recommendedName>
        <fullName evidence="2">F-box domain-containing protein</fullName>
    </recommendedName>
</protein>
<comment type="caution">
    <text evidence="3">The sequence shown here is derived from an EMBL/GenBank/DDBJ whole genome shotgun (WGS) entry which is preliminary data.</text>
</comment>
<dbReference type="InterPro" id="IPR050796">
    <property type="entry name" value="SCF_F-box_component"/>
</dbReference>
<dbReference type="EMBL" id="JACEIK010000003">
    <property type="protein sequence ID" value="MCD7445960.1"/>
    <property type="molecule type" value="Genomic_DNA"/>
</dbReference>
<accession>A0ABS8RGG7</accession>
<organism evidence="3 4">
    <name type="scientific">Datura stramonium</name>
    <name type="common">Jimsonweed</name>
    <name type="synonym">Common thornapple</name>
    <dbReference type="NCBI Taxonomy" id="4076"/>
    <lineage>
        <taxon>Eukaryota</taxon>
        <taxon>Viridiplantae</taxon>
        <taxon>Streptophyta</taxon>
        <taxon>Embryophyta</taxon>
        <taxon>Tracheophyta</taxon>
        <taxon>Spermatophyta</taxon>
        <taxon>Magnoliopsida</taxon>
        <taxon>eudicotyledons</taxon>
        <taxon>Gunneridae</taxon>
        <taxon>Pentapetalae</taxon>
        <taxon>asterids</taxon>
        <taxon>lamiids</taxon>
        <taxon>Solanales</taxon>
        <taxon>Solanaceae</taxon>
        <taxon>Solanoideae</taxon>
        <taxon>Datureae</taxon>
        <taxon>Datura</taxon>
    </lineage>
</organism>
<dbReference type="InterPro" id="IPR001810">
    <property type="entry name" value="F-box_dom"/>
</dbReference>
<reference evidence="3 4" key="1">
    <citation type="journal article" date="2021" name="BMC Genomics">
        <title>Datura genome reveals duplications of psychoactive alkaloid biosynthetic genes and high mutation rate following tissue culture.</title>
        <authorList>
            <person name="Rajewski A."/>
            <person name="Carter-House D."/>
            <person name="Stajich J."/>
            <person name="Litt A."/>
        </authorList>
    </citation>
    <scope>NUCLEOTIDE SEQUENCE [LARGE SCALE GENOMIC DNA]</scope>
    <source>
        <strain evidence="3">AR-01</strain>
    </source>
</reference>
<proteinExistence type="predicted"/>
<dbReference type="SUPFAM" id="SSF81383">
    <property type="entry name" value="F-box domain"/>
    <property type="match status" value="1"/>
</dbReference>
<evidence type="ECO:0000313" key="4">
    <source>
        <dbReference type="Proteomes" id="UP000823775"/>
    </source>
</evidence>
<name>A0ABS8RGG7_DATST</name>
<dbReference type="Gene3D" id="1.20.1280.50">
    <property type="match status" value="1"/>
</dbReference>
<feature type="domain" description="F-box" evidence="2">
    <location>
        <begin position="24"/>
        <end position="71"/>
    </location>
</feature>
<dbReference type="InterPro" id="IPR036047">
    <property type="entry name" value="F-box-like_dom_sf"/>
</dbReference>
<feature type="compositionally biased region" description="Basic and acidic residues" evidence="1">
    <location>
        <begin position="1"/>
        <end position="16"/>
    </location>
</feature>
<dbReference type="PANTHER" id="PTHR31672">
    <property type="entry name" value="BNACNNG10540D PROTEIN"/>
    <property type="match status" value="1"/>
</dbReference>
<dbReference type="Pfam" id="PF00646">
    <property type="entry name" value="F-box"/>
    <property type="match status" value="1"/>
</dbReference>
<sequence length="400" mass="44869">MPAKGKGEGEKKEKGKTQNGAPEPTSDFYFPREIISNILCRLPVKSLLRFSCVCKQWQSLISKRDFMATHYAHSSILQHMATSSIIVQTRPKECFKHVLLLYKPPESVVALDSLYPCFFPGMSIVGPVNGILCVFQSPWGDVITLWNPAMRMSKMVKLSETKAPPEVPFFVLVGLAFDSQKDDLLILRIFCSPAVPNYAEALVRFDVGKTEFDKMTLPEDIATGGCKKYLGTFLDFLAILTWEETDGCHIDVWIEDGGWSQIYQIGPLYGFSRILGCLWNGDIVVEKEDDRKYNWIIMLDPMTCSVNSEVRAHNSEKGSFVTINCPESLFLIEGMTQVVNLQDLPDESACKTILRLAEQFCPWYNLGIPVSVDAISLSGLQRLLAAVTTLSNSHHNICEF</sequence>
<evidence type="ECO:0000313" key="3">
    <source>
        <dbReference type="EMBL" id="MCD7445960.1"/>
    </source>
</evidence>
<evidence type="ECO:0000256" key="1">
    <source>
        <dbReference type="SAM" id="MobiDB-lite"/>
    </source>
</evidence>
<dbReference type="PANTHER" id="PTHR31672:SF13">
    <property type="entry name" value="F-BOX PROTEIN CPR30-LIKE"/>
    <property type="match status" value="1"/>
</dbReference>
<keyword evidence="4" id="KW-1185">Reference proteome</keyword>
<evidence type="ECO:0000259" key="2">
    <source>
        <dbReference type="PROSITE" id="PS50181"/>
    </source>
</evidence>
<dbReference type="SMART" id="SM00256">
    <property type="entry name" value="FBOX"/>
    <property type="match status" value="1"/>
</dbReference>
<dbReference type="CDD" id="cd22157">
    <property type="entry name" value="F-box_AtFBW1-like"/>
    <property type="match status" value="1"/>
</dbReference>
<gene>
    <name evidence="3" type="ORF">HAX54_024664</name>
</gene>
<feature type="region of interest" description="Disordered" evidence="1">
    <location>
        <begin position="1"/>
        <end position="25"/>
    </location>
</feature>
<dbReference type="PROSITE" id="PS50181">
    <property type="entry name" value="FBOX"/>
    <property type="match status" value="1"/>
</dbReference>
<dbReference type="Proteomes" id="UP000823775">
    <property type="component" value="Unassembled WGS sequence"/>
</dbReference>